<dbReference type="InterPro" id="IPR045358">
    <property type="entry name" value="Ty3_capsid"/>
</dbReference>
<name>A0A5N6PR42_9ASTR</name>
<feature type="compositionally biased region" description="Low complexity" evidence="2">
    <location>
        <begin position="270"/>
        <end position="279"/>
    </location>
</feature>
<accession>A0A5N6PR42</accession>
<sequence>MVGGTINMTATEVEALINNRITETIANYTQTYQTGPHDPTGGLVNPQMCMFKTFLNCKPRNFKGSEGAIGLLRWIEQSESVFETCNCPEENKVRYAIGTLEGSALTWWNSIVQTLGLNTTNALTWNGFKILLQEEYCHHNEMQKLEDEYIQLKMKGSNIEEYTTRFQQLARLLPHRATPPGKWIKRYIGGLVSQVRKLIISANPTTIQQAIRLAHQLTDQAMQRGTLPKRTVTAKVGDHKRKWDVIDSKNFTQQSFQQNRKQESNRTHHNPNNNQQSSGGYNGKYPKCNKCGFHHFGNQCDKYRCQRYRKIGHVAKDCRGELQASSLNRNNTQKGCFECGLSGHFKKECPQLKKRRANDITTKGNSNNNTDVVRTGLL</sequence>
<evidence type="ECO:0000256" key="2">
    <source>
        <dbReference type="SAM" id="MobiDB-lite"/>
    </source>
</evidence>
<evidence type="ECO:0000256" key="1">
    <source>
        <dbReference type="PROSITE-ProRule" id="PRU00047"/>
    </source>
</evidence>
<feature type="domain" description="CCHC-type" evidence="3">
    <location>
        <begin position="336"/>
        <end position="351"/>
    </location>
</feature>
<dbReference type="OrthoDB" id="1936908at2759"/>
<keyword evidence="1" id="KW-0863">Zinc-finger</keyword>
<keyword evidence="1" id="KW-0862">Zinc</keyword>
<dbReference type="Proteomes" id="UP000326396">
    <property type="component" value="Linkage Group LG11"/>
</dbReference>
<dbReference type="InterPro" id="IPR001878">
    <property type="entry name" value="Znf_CCHC"/>
</dbReference>
<dbReference type="SUPFAM" id="SSF57756">
    <property type="entry name" value="Retrovirus zinc finger-like domains"/>
    <property type="match status" value="2"/>
</dbReference>
<dbReference type="Pfam" id="PF19259">
    <property type="entry name" value="Ty3_capsid"/>
    <property type="match status" value="1"/>
</dbReference>
<keyword evidence="1" id="KW-0479">Metal-binding</keyword>
<dbReference type="Gene3D" id="4.10.60.10">
    <property type="entry name" value="Zinc finger, CCHC-type"/>
    <property type="match status" value="1"/>
</dbReference>
<evidence type="ECO:0000313" key="4">
    <source>
        <dbReference type="EMBL" id="KAD6796368.1"/>
    </source>
</evidence>
<dbReference type="PANTHER" id="PTHR34482:SF36">
    <property type="entry name" value="RETROTRANSPOSON GAG DOMAIN-CONTAINING PROTEIN"/>
    <property type="match status" value="1"/>
</dbReference>
<gene>
    <name evidence="4" type="ORF">E3N88_07264</name>
</gene>
<feature type="region of interest" description="Disordered" evidence="2">
    <location>
        <begin position="247"/>
        <end position="281"/>
    </location>
</feature>
<dbReference type="PROSITE" id="PS50158">
    <property type="entry name" value="ZF_CCHC"/>
    <property type="match status" value="1"/>
</dbReference>
<feature type="compositionally biased region" description="Polar residues" evidence="2">
    <location>
        <begin position="249"/>
        <end position="259"/>
    </location>
</feature>
<dbReference type="GO" id="GO:0003676">
    <property type="term" value="F:nucleic acid binding"/>
    <property type="evidence" value="ECO:0007669"/>
    <property type="project" value="InterPro"/>
</dbReference>
<organism evidence="4 5">
    <name type="scientific">Mikania micrantha</name>
    <name type="common">bitter vine</name>
    <dbReference type="NCBI Taxonomy" id="192012"/>
    <lineage>
        <taxon>Eukaryota</taxon>
        <taxon>Viridiplantae</taxon>
        <taxon>Streptophyta</taxon>
        <taxon>Embryophyta</taxon>
        <taxon>Tracheophyta</taxon>
        <taxon>Spermatophyta</taxon>
        <taxon>Magnoliopsida</taxon>
        <taxon>eudicotyledons</taxon>
        <taxon>Gunneridae</taxon>
        <taxon>Pentapetalae</taxon>
        <taxon>asterids</taxon>
        <taxon>campanulids</taxon>
        <taxon>Asterales</taxon>
        <taxon>Asteraceae</taxon>
        <taxon>Asteroideae</taxon>
        <taxon>Heliantheae alliance</taxon>
        <taxon>Eupatorieae</taxon>
        <taxon>Mikania</taxon>
    </lineage>
</organism>
<keyword evidence="5" id="KW-1185">Reference proteome</keyword>
<evidence type="ECO:0000313" key="5">
    <source>
        <dbReference type="Proteomes" id="UP000326396"/>
    </source>
</evidence>
<dbReference type="EMBL" id="SZYD01000003">
    <property type="protein sequence ID" value="KAD6796368.1"/>
    <property type="molecule type" value="Genomic_DNA"/>
</dbReference>
<dbReference type="SMART" id="SM00343">
    <property type="entry name" value="ZnF_C2HC"/>
    <property type="match status" value="2"/>
</dbReference>
<protein>
    <recommendedName>
        <fullName evidence="3">CCHC-type domain-containing protein</fullName>
    </recommendedName>
</protein>
<dbReference type="GO" id="GO:0008270">
    <property type="term" value="F:zinc ion binding"/>
    <property type="evidence" value="ECO:0007669"/>
    <property type="project" value="UniProtKB-KW"/>
</dbReference>
<dbReference type="AlphaFoldDB" id="A0A5N6PR42"/>
<evidence type="ECO:0000259" key="3">
    <source>
        <dbReference type="PROSITE" id="PS50158"/>
    </source>
</evidence>
<dbReference type="PANTHER" id="PTHR34482">
    <property type="entry name" value="DNA DAMAGE-INDUCIBLE PROTEIN 1-LIKE"/>
    <property type="match status" value="1"/>
</dbReference>
<comment type="caution">
    <text evidence="4">The sequence shown here is derived from an EMBL/GenBank/DDBJ whole genome shotgun (WGS) entry which is preliminary data.</text>
</comment>
<reference evidence="4 5" key="1">
    <citation type="submission" date="2019-05" db="EMBL/GenBank/DDBJ databases">
        <title>Mikania micrantha, genome provides insights into the molecular mechanism of rapid growth.</title>
        <authorList>
            <person name="Liu B."/>
        </authorList>
    </citation>
    <scope>NUCLEOTIDE SEQUENCE [LARGE SCALE GENOMIC DNA]</scope>
    <source>
        <strain evidence="4">NLD-2019</strain>
        <tissue evidence="4">Leaf</tissue>
    </source>
</reference>
<proteinExistence type="predicted"/>
<dbReference type="InterPro" id="IPR036875">
    <property type="entry name" value="Znf_CCHC_sf"/>
</dbReference>